<keyword evidence="13" id="KW-1185">Reference proteome</keyword>
<dbReference type="InterPro" id="IPR001235">
    <property type="entry name" value="Copper_blue_Plastocyanin"/>
</dbReference>
<keyword evidence="10" id="KW-0732">Signal</keyword>
<dbReference type="PRINTS" id="PR00155">
    <property type="entry name" value="AMICYANIN"/>
</dbReference>
<keyword evidence="6" id="KW-0249">Electron transport</keyword>
<dbReference type="CDD" id="cd04218">
    <property type="entry name" value="Pseudoazurin"/>
    <property type="match status" value="1"/>
</dbReference>
<keyword evidence="7 9" id="KW-0186">Copper</keyword>
<dbReference type="PROSITE" id="PS00196">
    <property type="entry name" value="COPPER_BLUE"/>
    <property type="match status" value="1"/>
</dbReference>
<dbReference type="InterPro" id="IPR012745">
    <property type="entry name" value="Pseudoazurin"/>
</dbReference>
<gene>
    <name evidence="12" type="ordered locus">Dshi_2687</name>
</gene>
<feature type="chain" id="PRO_5002725191" description="Pseudoazurin" evidence="10">
    <location>
        <begin position="26"/>
        <end position="161"/>
    </location>
</feature>
<feature type="binding site" evidence="9">
    <location>
        <position position="69"/>
    </location>
    <ligand>
        <name>Cu cation</name>
        <dbReference type="ChEBI" id="CHEBI:23378"/>
    </ligand>
</feature>
<dbReference type="GO" id="GO:0042597">
    <property type="term" value="C:periplasmic space"/>
    <property type="evidence" value="ECO:0007669"/>
    <property type="project" value="UniProtKB-SubCell"/>
</dbReference>
<dbReference type="InterPro" id="IPR028871">
    <property type="entry name" value="BlueCu_1_BS"/>
</dbReference>
<evidence type="ECO:0000256" key="2">
    <source>
        <dbReference type="ARBA" id="ARBA00016984"/>
    </source>
</evidence>
<dbReference type="EMBL" id="CP000830">
    <property type="protein sequence ID" value="ABV94420.1"/>
    <property type="molecule type" value="Genomic_DNA"/>
</dbReference>
<dbReference type="Gene3D" id="2.60.40.420">
    <property type="entry name" value="Cupredoxins - blue copper proteins"/>
    <property type="match status" value="1"/>
</dbReference>
<comment type="subcellular location">
    <subcellularLocation>
        <location evidence="1">Periplasm</location>
    </subcellularLocation>
</comment>
<keyword evidence="3" id="KW-0813">Transport</keyword>
<organism evidence="12 13">
    <name type="scientific">Dinoroseobacter shibae (strain DSM 16493 / NCIMB 14021 / DFL 12)</name>
    <dbReference type="NCBI Taxonomy" id="398580"/>
    <lineage>
        <taxon>Bacteria</taxon>
        <taxon>Pseudomonadati</taxon>
        <taxon>Pseudomonadota</taxon>
        <taxon>Alphaproteobacteria</taxon>
        <taxon>Rhodobacterales</taxon>
        <taxon>Roseobacteraceae</taxon>
        <taxon>Dinoroseobacter</taxon>
    </lineage>
</organism>
<feature type="signal peptide" evidence="10">
    <location>
        <begin position="1"/>
        <end position="25"/>
    </location>
</feature>
<feature type="binding site" evidence="9">
    <location>
        <position position="115"/>
    </location>
    <ligand>
        <name>Cu cation</name>
        <dbReference type="ChEBI" id="CHEBI:23378"/>
    </ligand>
</feature>
<dbReference type="GO" id="GO:0005507">
    <property type="term" value="F:copper ion binding"/>
    <property type="evidence" value="ECO:0007669"/>
    <property type="project" value="UniProtKB-UniRule"/>
</dbReference>
<evidence type="ECO:0000256" key="4">
    <source>
        <dbReference type="ARBA" id="ARBA00022723"/>
    </source>
</evidence>
<evidence type="ECO:0000256" key="1">
    <source>
        <dbReference type="ARBA" id="ARBA00004418"/>
    </source>
</evidence>
<dbReference type="InterPro" id="IPR008972">
    <property type="entry name" value="Cupredoxin"/>
</dbReference>
<evidence type="ECO:0000313" key="12">
    <source>
        <dbReference type="EMBL" id="ABV94420.1"/>
    </source>
</evidence>
<evidence type="ECO:0000256" key="3">
    <source>
        <dbReference type="ARBA" id="ARBA00022448"/>
    </source>
</evidence>
<evidence type="ECO:0000259" key="11">
    <source>
        <dbReference type="Pfam" id="PF00127"/>
    </source>
</evidence>
<dbReference type="AlphaFoldDB" id="A8LIH9"/>
<dbReference type="Pfam" id="PF00127">
    <property type="entry name" value="Copper-bind"/>
    <property type="match status" value="1"/>
</dbReference>
<evidence type="ECO:0000256" key="6">
    <source>
        <dbReference type="ARBA" id="ARBA00022982"/>
    </source>
</evidence>
<dbReference type="NCBIfam" id="TIGR02375">
    <property type="entry name" value="pseudoazurin"/>
    <property type="match status" value="1"/>
</dbReference>
<evidence type="ECO:0000256" key="5">
    <source>
        <dbReference type="ARBA" id="ARBA00022764"/>
    </source>
</evidence>
<dbReference type="SUPFAM" id="SSF49503">
    <property type="entry name" value="Cupredoxins"/>
    <property type="match status" value="1"/>
</dbReference>
<dbReference type="HOGENOM" id="CLU_124330_0_0_5"/>
<feature type="domain" description="Blue (type 1) copper" evidence="11">
    <location>
        <begin position="44"/>
        <end position="122"/>
    </location>
</feature>
<proteinExistence type="predicted"/>
<feature type="binding site" evidence="9">
    <location>
        <position position="110"/>
    </location>
    <ligand>
        <name>Cu cation</name>
        <dbReference type="ChEBI" id="CHEBI:23378"/>
    </ligand>
</feature>
<dbReference type="PRINTS" id="PR00156">
    <property type="entry name" value="COPPERBLUE"/>
</dbReference>
<protein>
    <recommendedName>
        <fullName evidence="2 8">Pseudoazurin</fullName>
    </recommendedName>
</protein>
<evidence type="ECO:0000313" key="13">
    <source>
        <dbReference type="Proteomes" id="UP000006833"/>
    </source>
</evidence>
<comment type="cofactor">
    <cofactor evidence="9">
        <name>Cu cation</name>
        <dbReference type="ChEBI" id="CHEBI:23378"/>
    </cofactor>
    <text evidence="9">Binds 1 copper ion per subunit.</text>
</comment>
<dbReference type="eggNOG" id="COG3794">
    <property type="taxonomic scope" value="Bacteria"/>
</dbReference>
<dbReference type="RefSeq" id="WP_012179348.1">
    <property type="nucleotide sequence ID" value="NC_009952.1"/>
</dbReference>
<dbReference type="KEGG" id="dsh:Dshi_2687"/>
<evidence type="ECO:0000256" key="7">
    <source>
        <dbReference type="ARBA" id="ARBA00023008"/>
    </source>
</evidence>
<evidence type="ECO:0000256" key="10">
    <source>
        <dbReference type="SAM" id="SignalP"/>
    </source>
</evidence>
<name>A8LIH9_DINSH</name>
<evidence type="ECO:0000256" key="9">
    <source>
        <dbReference type="PIRSR" id="PIRSR602386-1"/>
    </source>
</evidence>
<accession>A8LIH9</accession>
<feature type="binding site" evidence="9">
    <location>
        <position position="107"/>
    </location>
    <ligand>
        <name>Cu cation</name>
        <dbReference type="ChEBI" id="CHEBI:23378"/>
    </ligand>
</feature>
<dbReference type="Proteomes" id="UP000006833">
    <property type="component" value="Chromosome"/>
</dbReference>
<dbReference type="GO" id="GO:0009055">
    <property type="term" value="F:electron transfer activity"/>
    <property type="evidence" value="ECO:0007669"/>
    <property type="project" value="InterPro"/>
</dbReference>
<keyword evidence="4 9" id="KW-0479">Metal-binding</keyword>
<sequence>MTSRMTRRFFLASTAAVSVARPALAQSQTVVEMLNKDPDNPRLRMVFSPRIVVVQPGDTVKFAATDPSHNSASIDGMLPEGAEAWNGKINEEIVVPFPTPGFYGYKCTPHAATGMVGLVIVEGAGMMANLEAAQGVKQRGRAAKVWEEIWAEVAEMEFATS</sequence>
<dbReference type="InterPro" id="IPR002386">
    <property type="entry name" value="Amicyanin/Pseudoazurin"/>
</dbReference>
<dbReference type="STRING" id="398580.Dshi_2687"/>
<keyword evidence="5" id="KW-0574">Periplasm</keyword>
<reference evidence="13" key="1">
    <citation type="journal article" date="2010" name="ISME J.">
        <title>The complete genome sequence of the algal symbiont Dinoroseobacter shibae: a hitchhiker's guide to life in the sea.</title>
        <authorList>
            <person name="Wagner-Dobler I."/>
            <person name="Ballhausen B."/>
            <person name="Berger M."/>
            <person name="Brinkhoff T."/>
            <person name="Buchholz I."/>
            <person name="Bunk B."/>
            <person name="Cypionka H."/>
            <person name="Daniel R."/>
            <person name="Drepper T."/>
            <person name="Gerdts G."/>
            <person name="Hahnke S."/>
            <person name="Han C."/>
            <person name="Jahn D."/>
            <person name="Kalhoefer D."/>
            <person name="Kiss H."/>
            <person name="Klenk H.P."/>
            <person name="Kyrpides N."/>
            <person name="Liebl W."/>
            <person name="Liesegang H."/>
            <person name="Meincke L."/>
            <person name="Pati A."/>
            <person name="Petersen J."/>
            <person name="Piekarski T."/>
            <person name="Pommerenke C."/>
            <person name="Pradella S."/>
            <person name="Pukall R."/>
            <person name="Rabus R."/>
            <person name="Stackebrandt E."/>
            <person name="Thole S."/>
            <person name="Thompson L."/>
            <person name="Tielen P."/>
            <person name="Tomasch J."/>
            <person name="von Jan M."/>
            <person name="Wanphrut N."/>
            <person name="Wichels A."/>
            <person name="Zech H."/>
            <person name="Simon M."/>
        </authorList>
    </citation>
    <scope>NUCLEOTIDE SEQUENCE [LARGE SCALE GENOMIC DNA]</scope>
    <source>
        <strain evidence="13">DSM 16493 / NCIMB 14021 / DFL 12</strain>
    </source>
</reference>
<evidence type="ECO:0000256" key="8">
    <source>
        <dbReference type="NCBIfam" id="TIGR02375"/>
    </source>
</evidence>
<dbReference type="InterPro" id="IPR000923">
    <property type="entry name" value="BlueCu_1"/>
</dbReference>